<comment type="caution">
    <text evidence="4">The sequence shown here is derived from an EMBL/GenBank/DDBJ whole genome shotgun (WGS) entry which is preliminary data.</text>
</comment>
<gene>
    <name evidence="4" type="ORF">EYB53_014205</name>
</gene>
<dbReference type="EMBL" id="SIJK02000025">
    <property type="protein sequence ID" value="MBP1466863.1"/>
    <property type="molecule type" value="Genomic_DNA"/>
</dbReference>
<dbReference type="PROSITE" id="PS50110">
    <property type="entry name" value="RESPONSE_REGULATORY"/>
    <property type="match status" value="1"/>
</dbReference>
<keyword evidence="5" id="KW-1185">Reference proteome</keyword>
<organism evidence="4 5">
    <name type="scientific">Candidatus Chloroploca mongolica</name>
    <dbReference type="NCBI Taxonomy" id="2528176"/>
    <lineage>
        <taxon>Bacteria</taxon>
        <taxon>Bacillati</taxon>
        <taxon>Chloroflexota</taxon>
        <taxon>Chloroflexia</taxon>
        <taxon>Chloroflexales</taxon>
        <taxon>Chloroflexineae</taxon>
        <taxon>Oscillochloridaceae</taxon>
        <taxon>Candidatus Chloroploca</taxon>
    </lineage>
</organism>
<reference evidence="4 5" key="1">
    <citation type="submission" date="2021-03" db="EMBL/GenBank/DDBJ databases">
        <authorList>
            <person name="Grouzdev D.S."/>
        </authorList>
    </citation>
    <scope>NUCLEOTIDE SEQUENCE [LARGE SCALE GENOMIC DNA]</scope>
    <source>
        <strain evidence="4 5">M50-1</strain>
    </source>
</reference>
<evidence type="ECO:0000256" key="1">
    <source>
        <dbReference type="ARBA" id="ARBA00022553"/>
    </source>
</evidence>
<dbReference type="PANTHER" id="PTHR45339">
    <property type="entry name" value="HYBRID SIGNAL TRANSDUCTION HISTIDINE KINASE J"/>
    <property type="match status" value="1"/>
</dbReference>
<dbReference type="InterPro" id="IPR001789">
    <property type="entry name" value="Sig_transdc_resp-reg_receiver"/>
</dbReference>
<dbReference type="PANTHER" id="PTHR45339:SF3">
    <property type="entry name" value="HISTIDINE KINASE"/>
    <property type="match status" value="1"/>
</dbReference>
<evidence type="ECO:0000313" key="4">
    <source>
        <dbReference type="EMBL" id="MBP1466863.1"/>
    </source>
</evidence>
<name>A0ABS4DBN9_9CHLR</name>
<dbReference type="Proteomes" id="UP001193081">
    <property type="component" value="Unassembled WGS sequence"/>
</dbReference>
<dbReference type="Gene3D" id="3.40.50.2300">
    <property type="match status" value="1"/>
</dbReference>
<dbReference type="SUPFAM" id="SSF52172">
    <property type="entry name" value="CheY-like"/>
    <property type="match status" value="1"/>
</dbReference>
<dbReference type="InterPro" id="IPR011006">
    <property type="entry name" value="CheY-like_superfamily"/>
</dbReference>
<proteinExistence type="predicted"/>
<protein>
    <submittedName>
        <fullName evidence="4">Response regulator</fullName>
    </submittedName>
</protein>
<accession>A0ABS4DBN9</accession>
<evidence type="ECO:0000313" key="5">
    <source>
        <dbReference type="Proteomes" id="UP001193081"/>
    </source>
</evidence>
<dbReference type="RefSeq" id="WP_135479032.1">
    <property type="nucleotide sequence ID" value="NZ_SIJK02000025.1"/>
</dbReference>
<evidence type="ECO:0000259" key="3">
    <source>
        <dbReference type="PROSITE" id="PS50110"/>
    </source>
</evidence>
<sequence>MPRLLLVEDNEMNRQMIVGHLKWLGYEVFLAADGHQAVELTEAVHPDLILMDMGLPLLSGWEATAQIKANPVLATIPIIALTAYAMSDDYYRSMAVGCDAFETKPIDFDHLASTMERLLAGSR</sequence>
<dbReference type="SMART" id="SM00448">
    <property type="entry name" value="REC"/>
    <property type="match status" value="1"/>
</dbReference>
<feature type="domain" description="Response regulatory" evidence="3">
    <location>
        <begin position="3"/>
        <end position="119"/>
    </location>
</feature>
<feature type="modified residue" description="4-aspartylphosphate" evidence="2">
    <location>
        <position position="52"/>
    </location>
</feature>
<evidence type="ECO:0000256" key="2">
    <source>
        <dbReference type="PROSITE-ProRule" id="PRU00169"/>
    </source>
</evidence>
<keyword evidence="1 2" id="KW-0597">Phosphoprotein</keyword>
<dbReference type="Pfam" id="PF00072">
    <property type="entry name" value="Response_reg"/>
    <property type="match status" value="1"/>
</dbReference>